<keyword evidence="5" id="KW-1185">Reference proteome</keyword>
<keyword evidence="4" id="KW-0489">Methyltransferase</keyword>
<dbReference type="GO" id="GO:0032259">
    <property type="term" value="P:methylation"/>
    <property type="evidence" value="ECO:0007669"/>
    <property type="project" value="UniProtKB-KW"/>
</dbReference>
<reference evidence="4 5" key="1">
    <citation type="submission" date="2019-02" db="EMBL/GenBank/DDBJ databases">
        <title>Investigation of anaerobic lignin degradation for improved lignocellulosic biofuels.</title>
        <authorList>
            <person name="Deangelis K."/>
        </authorList>
    </citation>
    <scope>NUCLEOTIDE SEQUENCE [LARGE SCALE GENOMIC DNA]</scope>
    <source>
        <strain evidence="4 5">159R</strain>
    </source>
</reference>
<protein>
    <submittedName>
        <fullName evidence="4">Uroporphyrin-3 C-methyltransferase</fullName>
    </submittedName>
</protein>
<feature type="region of interest" description="Disordered" evidence="2">
    <location>
        <begin position="1"/>
        <end position="48"/>
    </location>
</feature>
<keyword evidence="3" id="KW-1133">Transmembrane helix</keyword>
<feature type="transmembrane region" description="Helical" evidence="3">
    <location>
        <begin position="54"/>
        <end position="76"/>
    </location>
</feature>
<name>A0A4V2Q322_9GAMM</name>
<evidence type="ECO:0000256" key="1">
    <source>
        <dbReference type="SAM" id="Coils"/>
    </source>
</evidence>
<dbReference type="Pfam" id="PF04375">
    <property type="entry name" value="HemX"/>
    <property type="match status" value="1"/>
</dbReference>
<feature type="compositionally biased region" description="Polar residues" evidence="2">
    <location>
        <begin position="1"/>
        <end position="18"/>
    </location>
</feature>
<dbReference type="RefSeq" id="WP_132923810.1">
    <property type="nucleotide sequence ID" value="NZ_SJOI01000001.1"/>
</dbReference>
<evidence type="ECO:0000313" key="5">
    <source>
        <dbReference type="Proteomes" id="UP000294555"/>
    </source>
</evidence>
<sequence length="397" mass="43028">MTEHTTPTMPQENVTGTADNPGASRSGAMASPLGEAQPAPGGKSARPGGAKPTIGIILAIIAIILALLLAAALYFYTVRQGKAQAAAGQQLQSRLSELQQAQQQQQQQFQTALQQQGQALTAARQQAADQTRQLGELREKVATISGSEANTWLLAQADFLIKLAGRKLWSDQDVLTAGALLKSADASLADMNDPSLMPVRRAITDDIAGLSAVSQIDFDGIILKVNQLSNQVDNLRLADNDSDEAPMDGVGDSKLSGSVREWRQNLSKSWHNFINDFITIRRRDTGAEPLLAPNQDIYLRENIRSRLLIAAQAVPRHQNEVYQQSLETVSTWVRAYFDTDDASTRAFLADVDALSQQSVSLNVPDQLHSQPLMEKLMQTRVRNLLAQPTAAAASQGE</sequence>
<dbReference type="InterPro" id="IPR007470">
    <property type="entry name" value="HemX"/>
</dbReference>
<keyword evidence="3" id="KW-0812">Transmembrane</keyword>
<dbReference type="OrthoDB" id="5739852at2"/>
<organism evidence="4 5">
    <name type="scientific">Sodalis ligni</name>
    <dbReference type="NCBI Taxonomy" id="2697027"/>
    <lineage>
        <taxon>Bacteria</taxon>
        <taxon>Pseudomonadati</taxon>
        <taxon>Pseudomonadota</taxon>
        <taxon>Gammaproteobacteria</taxon>
        <taxon>Enterobacterales</taxon>
        <taxon>Bruguierivoracaceae</taxon>
        <taxon>Sodalis</taxon>
    </lineage>
</organism>
<evidence type="ECO:0000256" key="3">
    <source>
        <dbReference type="SAM" id="Phobius"/>
    </source>
</evidence>
<keyword evidence="4" id="KW-0808">Transferase</keyword>
<dbReference type="AlphaFoldDB" id="A0A4V2Q322"/>
<proteinExistence type="predicted"/>
<dbReference type="PANTHER" id="PTHR38043:SF1">
    <property type="entry name" value="PROTEIN HEMX"/>
    <property type="match status" value="1"/>
</dbReference>
<keyword evidence="3" id="KW-0472">Membrane</keyword>
<feature type="coiled-coil region" evidence="1">
    <location>
        <begin position="88"/>
        <end position="140"/>
    </location>
</feature>
<accession>A0A4V2Q322</accession>
<dbReference type="NCBIfam" id="NF008173">
    <property type="entry name" value="PRK10920.1"/>
    <property type="match status" value="1"/>
</dbReference>
<gene>
    <name evidence="4" type="ORF">EZJ58_3235</name>
</gene>
<evidence type="ECO:0000256" key="2">
    <source>
        <dbReference type="SAM" id="MobiDB-lite"/>
    </source>
</evidence>
<dbReference type="GO" id="GO:0008168">
    <property type="term" value="F:methyltransferase activity"/>
    <property type="evidence" value="ECO:0007669"/>
    <property type="project" value="UniProtKB-KW"/>
</dbReference>
<dbReference type="Proteomes" id="UP000294555">
    <property type="component" value="Unassembled WGS sequence"/>
</dbReference>
<evidence type="ECO:0000313" key="4">
    <source>
        <dbReference type="EMBL" id="TCL05078.1"/>
    </source>
</evidence>
<dbReference type="EMBL" id="SJOI01000001">
    <property type="protein sequence ID" value="TCL05078.1"/>
    <property type="molecule type" value="Genomic_DNA"/>
</dbReference>
<dbReference type="PANTHER" id="PTHR38043">
    <property type="entry name" value="PROTEIN HEMX"/>
    <property type="match status" value="1"/>
</dbReference>
<keyword evidence="1" id="KW-0175">Coiled coil</keyword>
<comment type="caution">
    <text evidence="4">The sequence shown here is derived from an EMBL/GenBank/DDBJ whole genome shotgun (WGS) entry which is preliminary data.</text>
</comment>